<dbReference type="RefSeq" id="WP_174880508.1">
    <property type="nucleotide sequence ID" value="NZ_CADEPK010000199.1"/>
</dbReference>
<dbReference type="PANTHER" id="PTHR36834">
    <property type="entry name" value="MEMBRANE PROTEIN-RELATED"/>
    <property type="match status" value="1"/>
</dbReference>
<gene>
    <name evidence="3" type="ORF">J2S02_000784</name>
</gene>
<accession>A0ABT9YWY5</accession>
<comment type="caution">
    <text evidence="3">The sequence shown here is derived from an EMBL/GenBank/DDBJ whole genome shotgun (WGS) entry which is preliminary data.</text>
</comment>
<evidence type="ECO:0000313" key="4">
    <source>
        <dbReference type="Proteomes" id="UP001232245"/>
    </source>
</evidence>
<feature type="transmembrane region" description="Helical" evidence="1">
    <location>
        <begin position="9"/>
        <end position="29"/>
    </location>
</feature>
<evidence type="ECO:0000313" key="3">
    <source>
        <dbReference type="EMBL" id="MDQ0224462.1"/>
    </source>
</evidence>
<organism evidence="3 4">
    <name type="scientific">Metabacillus niabensis</name>
    <dbReference type="NCBI Taxonomy" id="324854"/>
    <lineage>
        <taxon>Bacteria</taxon>
        <taxon>Bacillati</taxon>
        <taxon>Bacillota</taxon>
        <taxon>Bacilli</taxon>
        <taxon>Bacillales</taxon>
        <taxon>Bacillaceae</taxon>
        <taxon>Metabacillus</taxon>
    </lineage>
</organism>
<evidence type="ECO:0000256" key="1">
    <source>
        <dbReference type="SAM" id="Phobius"/>
    </source>
</evidence>
<protein>
    <submittedName>
        <fullName evidence="3">Glycopeptide antibiotics resistance protein</fullName>
    </submittedName>
</protein>
<evidence type="ECO:0000259" key="2">
    <source>
        <dbReference type="Pfam" id="PF04892"/>
    </source>
</evidence>
<sequence>MFKGKARSITISLLAAYTVLMLYFLYFGFDRTSHIDNAGYMYNFIPSEIPLYSPIGKDLHIWFFNFANFAAFIPYGIFIPLLFRSSFLRFISIFCISILVLEAIQMVTHLGSFDIDDVLTNTLGAAVGFCAQKLVAGSKDTVKGMSKVFTIAILLSIGTIVLVEGMNHFFKDASKVEAGREIGLHELTLKEGSVSWDANLTSFEVAHQKVEPKINLYSRENPRTNTFTLQLDGKYLKISGYSAIPDDVSHGASAITFILDGKEIDTSSYAVNGAERSNENYFETDIRGAKELTVKIINVDENPNTNVLLWDVTLTEIKN</sequence>
<dbReference type="EMBL" id="JAUSTZ010000001">
    <property type="protein sequence ID" value="MDQ0224462.1"/>
    <property type="molecule type" value="Genomic_DNA"/>
</dbReference>
<feature type="transmembrane region" description="Helical" evidence="1">
    <location>
        <begin position="90"/>
        <end position="112"/>
    </location>
</feature>
<feature type="transmembrane region" description="Helical" evidence="1">
    <location>
        <begin position="61"/>
        <end position="83"/>
    </location>
</feature>
<feature type="domain" description="VanZ-like" evidence="2">
    <location>
        <begin position="15"/>
        <end position="133"/>
    </location>
</feature>
<keyword evidence="1" id="KW-0812">Transmembrane</keyword>
<dbReference type="PANTHER" id="PTHR36834:SF1">
    <property type="entry name" value="INTEGRAL MEMBRANE PROTEIN"/>
    <property type="match status" value="1"/>
</dbReference>
<feature type="transmembrane region" description="Helical" evidence="1">
    <location>
        <begin position="148"/>
        <end position="170"/>
    </location>
</feature>
<keyword evidence="1" id="KW-0472">Membrane</keyword>
<proteinExistence type="predicted"/>
<reference evidence="3 4" key="1">
    <citation type="submission" date="2023-07" db="EMBL/GenBank/DDBJ databases">
        <title>Genomic Encyclopedia of Type Strains, Phase IV (KMG-IV): sequencing the most valuable type-strain genomes for metagenomic binning, comparative biology and taxonomic classification.</title>
        <authorList>
            <person name="Goeker M."/>
        </authorList>
    </citation>
    <scope>NUCLEOTIDE SEQUENCE [LARGE SCALE GENOMIC DNA]</scope>
    <source>
        <strain evidence="3 4">DSM 17723</strain>
    </source>
</reference>
<name>A0ABT9YWY5_9BACI</name>
<dbReference type="InterPro" id="IPR053150">
    <property type="entry name" value="Teicoplanin_resist-assoc"/>
</dbReference>
<dbReference type="InterPro" id="IPR006976">
    <property type="entry name" value="VanZ-like"/>
</dbReference>
<dbReference type="Pfam" id="PF04892">
    <property type="entry name" value="VanZ"/>
    <property type="match status" value="1"/>
</dbReference>
<dbReference type="Proteomes" id="UP001232245">
    <property type="component" value="Unassembled WGS sequence"/>
</dbReference>
<keyword evidence="4" id="KW-1185">Reference proteome</keyword>
<keyword evidence="1" id="KW-1133">Transmembrane helix</keyword>